<name>A0ABV7QZ46_9RHOB</name>
<dbReference type="RefSeq" id="WP_377742642.1">
    <property type="nucleotide sequence ID" value="NZ_JBHRXJ010000002.1"/>
</dbReference>
<dbReference type="Pfam" id="PF13561">
    <property type="entry name" value="adh_short_C2"/>
    <property type="match status" value="1"/>
</dbReference>
<dbReference type="CDD" id="cd05233">
    <property type="entry name" value="SDR_c"/>
    <property type="match status" value="1"/>
</dbReference>
<evidence type="ECO:0000313" key="5">
    <source>
        <dbReference type="Proteomes" id="UP001595721"/>
    </source>
</evidence>
<evidence type="ECO:0000256" key="1">
    <source>
        <dbReference type="ARBA" id="ARBA00006484"/>
    </source>
</evidence>
<evidence type="ECO:0000256" key="2">
    <source>
        <dbReference type="ARBA" id="ARBA00023002"/>
    </source>
</evidence>
<evidence type="ECO:0000259" key="3">
    <source>
        <dbReference type="SMART" id="SM00822"/>
    </source>
</evidence>
<dbReference type="InterPro" id="IPR057326">
    <property type="entry name" value="KR_dom"/>
</dbReference>
<gene>
    <name evidence="4" type="ORF">ACFOMH_03495</name>
</gene>
<dbReference type="Proteomes" id="UP001595721">
    <property type="component" value="Unassembled WGS sequence"/>
</dbReference>
<dbReference type="PANTHER" id="PTHR43477:SF1">
    <property type="entry name" value="DIHYDROANTICAPSIN 7-DEHYDROGENASE"/>
    <property type="match status" value="1"/>
</dbReference>
<comment type="similarity">
    <text evidence="1">Belongs to the short-chain dehydrogenases/reductases (SDR) family.</text>
</comment>
<dbReference type="InterPro" id="IPR051122">
    <property type="entry name" value="SDR_DHRS6-like"/>
</dbReference>
<comment type="caution">
    <text evidence="4">The sequence shown here is derived from an EMBL/GenBank/DDBJ whole genome shotgun (WGS) entry which is preliminary data.</text>
</comment>
<dbReference type="PRINTS" id="PR00081">
    <property type="entry name" value="GDHRDH"/>
</dbReference>
<dbReference type="EMBL" id="JBHRXJ010000002">
    <property type="protein sequence ID" value="MFC3527225.1"/>
    <property type="molecule type" value="Genomic_DNA"/>
</dbReference>
<accession>A0ABV7QZ46</accession>
<reference evidence="5" key="1">
    <citation type="journal article" date="2019" name="Int. J. Syst. Evol. Microbiol.">
        <title>The Global Catalogue of Microorganisms (GCM) 10K type strain sequencing project: providing services to taxonomists for standard genome sequencing and annotation.</title>
        <authorList>
            <consortium name="The Broad Institute Genomics Platform"/>
            <consortium name="The Broad Institute Genome Sequencing Center for Infectious Disease"/>
            <person name="Wu L."/>
            <person name="Ma J."/>
        </authorList>
    </citation>
    <scope>NUCLEOTIDE SEQUENCE [LARGE SCALE GENOMIC DNA]</scope>
    <source>
        <strain evidence="5">KCTC 42899</strain>
    </source>
</reference>
<dbReference type="SUPFAM" id="SSF51735">
    <property type="entry name" value="NAD(P)-binding Rossmann-fold domains"/>
    <property type="match status" value="1"/>
</dbReference>
<keyword evidence="2 4" id="KW-0560">Oxidoreductase</keyword>
<organism evidence="4 5">
    <name type="scientific">Paracoccus mangrovi</name>
    <dbReference type="NCBI Taxonomy" id="1715645"/>
    <lineage>
        <taxon>Bacteria</taxon>
        <taxon>Pseudomonadati</taxon>
        <taxon>Pseudomonadota</taxon>
        <taxon>Alphaproteobacteria</taxon>
        <taxon>Rhodobacterales</taxon>
        <taxon>Paracoccaceae</taxon>
        <taxon>Paracoccus</taxon>
    </lineage>
</organism>
<evidence type="ECO:0000313" key="4">
    <source>
        <dbReference type="EMBL" id="MFC3527225.1"/>
    </source>
</evidence>
<dbReference type="InterPro" id="IPR036291">
    <property type="entry name" value="NAD(P)-bd_dom_sf"/>
</dbReference>
<proteinExistence type="inferred from homology"/>
<dbReference type="Gene3D" id="3.40.50.720">
    <property type="entry name" value="NAD(P)-binding Rossmann-like Domain"/>
    <property type="match status" value="1"/>
</dbReference>
<feature type="domain" description="Ketoreductase" evidence="3">
    <location>
        <begin position="7"/>
        <end position="170"/>
    </location>
</feature>
<keyword evidence="5" id="KW-1185">Reference proteome</keyword>
<dbReference type="PANTHER" id="PTHR43477">
    <property type="entry name" value="DIHYDROANTICAPSIN 7-DEHYDROGENASE"/>
    <property type="match status" value="1"/>
</dbReference>
<dbReference type="GO" id="GO:0016491">
    <property type="term" value="F:oxidoreductase activity"/>
    <property type="evidence" value="ECO:0007669"/>
    <property type="project" value="UniProtKB-KW"/>
</dbReference>
<dbReference type="InterPro" id="IPR002347">
    <property type="entry name" value="SDR_fam"/>
</dbReference>
<protein>
    <submittedName>
        <fullName evidence="4">SDR family NAD(P)-dependent oxidoreductase</fullName>
        <ecNumber evidence="4">1.1.1.-</ecNumber>
    </submittedName>
</protein>
<dbReference type="PRINTS" id="PR00080">
    <property type="entry name" value="SDRFAMILY"/>
</dbReference>
<dbReference type="SMART" id="SM00822">
    <property type="entry name" value="PKS_KR"/>
    <property type="match status" value="1"/>
</dbReference>
<sequence>MGAGGERIALVSGVSSGIGQEIAHTLLAQGWRVIGLSRRAPGLDHPRLHHVAVDLSDAAALDAALVDIGPLDAIIHAAGVLRVGRIGTLDPANGDAMWRLHVMAAERIVNALVSRLADGGRIVLIGSRTAAGSAGRSQYAATKAALLGMARSWAIELAPRGICVNVVAPAATDTPMLKDPARAGVQSKMPPMGRLVQPAEIAGLTAFLLGDAARSITGQQITVCAGSSL</sequence>
<dbReference type="EC" id="1.1.1.-" evidence="4"/>